<evidence type="ECO:0000313" key="1">
    <source>
        <dbReference type="EMBL" id="QNT59559.1"/>
    </source>
</evidence>
<dbReference type="AlphaFoldDB" id="A0A7H1MD44"/>
<dbReference type="RefSeq" id="WP_187000007.1">
    <property type="nucleotide sequence ID" value="NZ_CP060414.2"/>
</dbReference>
<protein>
    <submittedName>
        <fullName evidence="1">Uncharacterized protein</fullName>
    </submittedName>
</protein>
<sequence length="121" mass="13873">MENKFKFGDIVRHKRLGLCVVVSYVPECGFMTISNNDGATEIITSARLRIEDTFDGLEIVSHPDTARLNWMEKKILEDSDQTIVCDGYNGFCTLGNFRENRLPIFENIREAIDHEMKKQGD</sequence>
<dbReference type="KEGG" id="nmus:H7A79_1647"/>
<dbReference type="EMBL" id="CP060414">
    <property type="protein sequence ID" value="QNT59559.1"/>
    <property type="molecule type" value="Genomic_DNA"/>
</dbReference>
<gene>
    <name evidence="1" type="ORF">H7A79_1647</name>
</gene>
<name>A0A7H1MD44_9NEIS</name>
<keyword evidence="2" id="KW-1185">Reference proteome</keyword>
<organism evidence="1 2">
    <name type="scientific">Neisseria musculi</name>
    <dbReference type="NCBI Taxonomy" id="1815583"/>
    <lineage>
        <taxon>Bacteria</taxon>
        <taxon>Pseudomonadati</taxon>
        <taxon>Pseudomonadota</taxon>
        <taxon>Betaproteobacteria</taxon>
        <taxon>Neisseriales</taxon>
        <taxon>Neisseriaceae</taxon>
        <taxon>Neisseria</taxon>
    </lineage>
</organism>
<proteinExistence type="predicted"/>
<accession>A0A7H1MD44</accession>
<dbReference type="Proteomes" id="UP000516412">
    <property type="component" value="Chromosome"/>
</dbReference>
<evidence type="ECO:0000313" key="2">
    <source>
        <dbReference type="Proteomes" id="UP000516412"/>
    </source>
</evidence>
<reference evidence="1" key="1">
    <citation type="submission" date="2024-06" db="EMBL/GenBank/DDBJ databases">
        <title>Complete Genome Sequence of mouse commensal type strain Neisseria musculi.</title>
        <authorList>
            <person name="Thapa E."/>
            <person name="Aluvathingal J."/>
            <person name="Nadendla S."/>
            <person name="Mehta A."/>
            <person name="Tettelin H."/>
            <person name="Weyand N.J."/>
        </authorList>
    </citation>
    <scope>NUCLEOTIDE SEQUENCE</scope>
    <source>
        <strain evidence="1">NW831</strain>
    </source>
</reference>